<reference evidence="5" key="1">
    <citation type="submission" date="2020-05" db="EMBL/GenBank/DDBJ databases">
        <authorList>
            <person name="Chiriac C."/>
            <person name="Salcher M."/>
            <person name="Ghai R."/>
            <person name="Kavagutti S V."/>
        </authorList>
    </citation>
    <scope>NUCLEOTIDE SEQUENCE</scope>
</reference>
<comment type="subcellular location">
    <subcellularLocation>
        <location evidence="1">Membrane</location>
    </subcellularLocation>
</comment>
<dbReference type="InterPro" id="IPR036138">
    <property type="entry name" value="PBP_dimer_sf"/>
</dbReference>
<evidence type="ECO:0000313" key="7">
    <source>
        <dbReference type="EMBL" id="CAB4984331.1"/>
    </source>
</evidence>
<dbReference type="SUPFAM" id="SSF56519">
    <property type="entry name" value="Penicillin binding protein dimerisation domain"/>
    <property type="match status" value="1"/>
</dbReference>
<organism evidence="5">
    <name type="scientific">freshwater metagenome</name>
    <dbReference type="NCBI Taxonomy" id="449393"/>
    <lineage>
        <taxon>unclassified sequences</taxon>
        <taxon>metagenomes</taxon>
        <taxon>ecological metagenomes</taxon>
    </lineage>
</organism>
<dbReference type="PANTHER" id="PTHR30627:SF1">
    <property type="entry name" value="PEPTIDOGLYCAN D,D-TRANSPEPTIDASE FTSI"/>
    <property type="match status" value="1"/>
</dbReference>
<evidence type="ECO:0000313" key="5">
    <source>
        <dbReference type="EMBL" id="CAB4729849.1"/>
    </source>
</evidence>
<dbReference type="Pfam" id="PF00905">
    <property type="entry name" value="Transpeptidase"/>
    <property type="match status" value="1"/>
</dbReference>
<feature type="domain" description="Penicillin-binding protein dimerisation" evidence="4">
    <location>
        <begin position="34"/>
        <end position="180"/>
    </location>
</feature>
<dbReference type="Gene3D" id="1.10.150.770">
    <property type="match status" value="1"/>
</dbReference>
<dbReference type="EMBL" id="CAFBMM010000004">
    <property type="protein sequence ID" value="CAB4896740.1"/>
    <property type="molecule type" value="Genomic_DNA"/>
</dbReference>
<evidence type="ECO:0000256" key="2">
    <source>
        <dbReference type="ARBA" id="ARBA00023136"/>
    </source>
</evidence>
<dbReference type="Pfam" id="PF03717">
    <property type="entry name" value="PBP_dimer"/>
    <property type="match status" value="1"/>
</dbReference>
<dbReference type="InterPro" id="IPR012338">
    <property type="entry name" value="Beta-lactam/transpept-like"/>
</dbReference>
<dbReference type="GO" id="GO:0005886">
    <property type="term" value="C:plasma membrane"/>
    <property type="evidence" value="ECO:0007669"/>
    <property type="project" value="TreeGrafter"/>
</dbReference>
<dbReference type="PANTHER" id="PTHR30627">
    <property type="entry name" value="PEPTIDOGLYCAN D,D-TRANSPEPTIDASE"/>
    <property type="match status" value="1"/>
</dbReference>
<dbReference type="AlphaFoldDB" id="A0A6J6S5T0"/>
<dbReference type="GO" id="GO:0071555">
    <property type="term" value="P:cell wall organization"/>
    <property type="evidence" value="ECO:0007669"/>
    <property type="project" value="TreeGrafter"/>
</dbReference>
<dbReference type="Gene3D" id="3.30.450.330">
    <property type="match status" value="1"/>
</dbReference>
<dbReference type="EMBL" id="CAFBOF010000037">
    <property type="protein sequence ID" value="CAB4984331.1"/>
    <property type="molecule type" value="Genomic_DNA"/>
</dbReference>
<evidence type="ECO:0000259" key="4">
    <source>
        <dbReference type="Pfam" id="PF03717"/>
    </source>
</evidence>
<name>A0A6J6S5T0_9ZZZZ</name>
<dbReference type="InterPro" id="IPR001460">
    <property type="entry name" value="PCN-bd_Tpept"/>
</dbReference>
<dbReference type="Gene3D" id="3.40.710.10">
    <property type="entry name" value="DD-peptidase/beta-lactamase superfamily"/>
    <property type="match status" value="1"/>
</dbReference>
<evidence type="ECO:0000256" key="1">
    <source>
        <dbReference type="ARBA" id="ARBA00004370"/>
    </source>
</evidence>
<dbReference type="InterPro" id="IPR050515">
    <property type="entry name" value="Beta-lactam/transpept"/>
</dbReference>
<dbReference type="EMBL" id="CAEZYK010000079">
    <property type="protein sequence ID" value="CAB4729849.1"/>
    <property type="molecule type" value="Genomic_DNA"/>
</dbReference>
<dbReference type="EMBL" id="CAFBPQ010000113">
    <property type="protein sequence ID" value="CAB5034542.1"/>
    <property type="molecule type" value="Genomic_DNA"/>
</dbReference>
<sequence>MYAVLGARLFDIQVSQKDKYQEVGLAQRSQSVVIPSERGSIFDRNGNALAVSVERMSIWADPRVIKNPDAYARKLAPILGVEFNGLANSLGTKNRAFVYLARQVEPEISSKVKKLNLAGVGFTPETKRYYPAGDLAIPVLGFVGTDNNGLSGLEVGQESQLAGKPGKMSVEKDPQGRVLPDSQQRVFEPKSGRDLLLTIDQSMQYEVERVLVDEVTIAKAKGGVAVLADVRTGDILAMANVDGAIADVPAHPAKAGSANRALSDVFEPGSTNKVVTIAAAIEAGLVNSNTAFEVPSALMIDGTKFEDVHSHPSQLSVADILRISSNVGAILIARTLGADRFDAALRSFGFGQKTELNFPGEASGILLPRDQYNATSMASMPVGSGLAVTAMQMLQVYLTIANGGISVPPRLISATIDANGERHKKPLASSRRVISESTAATLTTMLEGVVSDGTGTKASVAGYRVSGKTGTARKPPYEKPPYRYVASFVGFAPTEAPRLAAIVVLDEPQINATGGLIAAPTFSRIIQYALAVDRVPATS</sequence>
<dbReference type="GO" id="GO:0008658">
    <property type="term" value="F:penicillin binding"/>
    <property type="evidence" value="ECO:0007669"/>
    <property type="project" value="InterPro"/>
</dbReference>
<evidence type="ECO:0000313" key="6">
    <source>
        <dbReference type="EMBL" id="CAB4896740.1"/>
    </source>
</evidence>
<feature type="domain" description="Penicillin-binding protein transpeptidase" evidence="3">
    <location>
        <begin position="223"/>
        <end position="527"/>
    </location>
</feature>
<keyword evidence="2" id="KW-0472">Membrane</keyword>
<protein>
    <submittedName>
        <fullName evidence="5">Unannotated protein</fullName>
    </submittedName>
</protein>
<dbReference type="Gene3D" id="3.90.1310.10">
    <property type="entry name" value="Penicillin-binding protein 2a (Domain 2)"/>
    <property type="match status" value="1"/>
</dbReference>
<proteinExistence type="predicted"/>
<gene>
    <name evidence="5" type="ORF">UFOPK2683_01214</name>
    <name evidence="6" type="ORF">UFOPK3605_00243</name>
    <name evidence="7" type="ORF">UFOPK3897_01306</name>
    <name evidence="8" type="ORF">UFOPK4121_01739</name>
</gene>
<accession>A0A6J6S5T0</accession>
<dbReference type="SUPFAM" id="SSF56601">
    <property type="entry name" value="beta-lactamase/transpeptidase-like"/>
    <property type="match status" value="1"/>
</dbReference>
<evidence type="ECO:0000313" key="8">
    <source>
        <dbReference type="EMBL" id="CAB5034542.1"/>
    </source>
</evidence>
<evidence type="ECO:0000259" key="3">
    <source>
        <dbReference type="Pfam" id="PF00905"/>
    </source>
</evidence>
<dbReference type="InterPro" id="IPR005311">
    <property type="entry name" value="PBP_dimer"/>
</dbReference>